<keyword evidence="3" id="KW-1185">Reference proteome</keyword>
<feature type="region of interest" description="Disordered" evidence="1">
    <location>
        <begin position="1"/>
        <end position="24"/>
    </location>
</feature>
<dbReference type="EMBL" id="GG738884">
    <property type="protein sequence ID" value="EFC41670.1"/>
    <property type="molecule type" value="Genomic_DNA"/>
</dbReference>
<evidence type="ECO:0000313" key="3">
    <source>
        <dbReference type="Proteomes" id="UP000006671"/>
    </source>
</evidence>
<name>D2VNJ7_NAEGR</name>
<gene>
    <name evidence="2" type="ORF">NAEGRDRAFT_70525</name>
</gene>
<dbReference type="GeneID" id="8851415"/>
<feature type="compositionally biased region" description="Polar residues" evidence="1">
    <location>
        <begin position="1"/>
        <end position="17"/>
    </location>
</feature>
<feature type="compositionally biased region" description="Polar residues" evidence="1">
    <location>
        <begin position="62"/>
        <end position="72"/>
    </location>
</feature>
<dbReference type="KEGG" id="ngr:NAEGRDRAFT_70525"/>
<dbReference type="Proteomes" id="UP000006671">
    <property type="component" value="Unassembled WGS sequence"/>
</dbReference>
<feature type="compositionally biased region" description="Low complexity" evidence="1">
    <location>
        <begin position="75"/>
        <end position="96"/>
    </location>
</feature>
<protein>
    <submittedName>
        <fullName evidence="2">Predicted protein</fullName>
    </submittedName>
</protein>
<dbReference type="InParanoid" id="D2VNJ7"/>
<sequence length="278" mass="31123">MSSPSTSVSNNLVSSGSFHFHNFDPKANEEKKRLNREMIAKNTHNGMAFKPSKYMVDIQHSNNNQRQVSPASPVSYRTSRSNSSSNKSAAKTISNSHSSISKQHKLLSNNHQYSKSRICEKQLTINASEWNSIKQSIESRSRNVSNCSNSSTLSKSSCYIDKNSVNGDYSKGFVNCPSNRNYSSNYQVYSPLAHYSEYSQNISLSNTSNLPSQLSISKTIPLTSSISPNNVPFTRSMATHCERLPSIQHLLETIPITKFERRNNSQLNTVSIIELLKQ</sequence>
<dbReference type="RefSeq" id="XP_002674414.1">
    <property type="nucleotide sequence ID" value="XM_002674368.1"/>
</dbReference>
<proteinExistence type="predicted"/>
<feature type="region of interest" description="Disordered" evidence="1">
    <location>
        <begin position="62"/>
        <end position="102"/>
    </location>
</feature>
<reference evidence="2 3" key="1">
    <citation type="journal article" date="2010" name="Cell">
        <title>The genome of Naegleria gruberi illuminates early eukaryotic versatility.</title>
        <authorList>
            <person name="Fritz-Laylin L.K."/>
            <person name="Prochnik S.E."/>
            <person name="Ginger M.L."/>
            <person name="Dacks J.B."/>
            <person name="Carpenter M.L."/>
            <person name="Field M.C."/>
            <person name="Kuo A."/>
            <person name="Paredez A."/>
            <person name="Chapman J."/>
            <person name="Pham J."/>
            <person name="Shu S."/>
            <person name="Neupane R."/>
            <person name="Cipriano M."/>
            <person name="Mancuso J."/>
            <person name="Tu H."/>
            <person name="Salamov A."/>
            <person name="Lindquist E."/>
            <person name="Shapiro H."/>
            <person name="Lucas S."/>
            <person name="Grigoriev I.V."/>
            <person name="Cande W.Z."/>
            <person name="Fulton C."/>
            <person name="Rokhsar D.S."/>
            <person name="Dawson S.C."/>
        </authorList>
    </citation>
    <scope>NUCLEOTIDE SEQUENCE [LARGE SCALE GENOMIC DNA]</scope>
    <source>
        <strain evidence="2 3">NEG-M</strain>
    </source>
</reference>
<dbReference type="VEuPathDB" id="AmoebaDB:NAEGRDRAFT_70525"/>
<organism evidence="3">
    <name type="scientific">Naegleria gruberi</name>
    <name type="common">Amoeba</name>
    <dbReference type="NCBI Taxonomy" id="5762"/>
    <lineage>
        <taxon>Eukaryota</taxon>
        <taxon>Discoba</taxon>
        <taxon>Heterolobosea</taxon>
        <taxon>Tetramitia</taxon>
        <taxon>Eutetramitia</taxon>
        <taxon>Vahlkampfiidae</taxon>
        <taxon>Naegleria</taxon>
    </lineage>
</organism>
<accession>D2VNJ7</accession>
<evidence type="ECO:0000256" key="1">
    <source>
        <dbReference type="SAM" id="MobiDB-lite"/>
    </source>
</evidence>
<dbReference type="AlphaFoldDB" id="D2VNJ7"/>
<evidence type="ECO:0000313" key="2">
    <source>
        <dbReference type="EMBL" id="EFC41670.1"/>
    </source>
</evidence>